<dbReference type="Pfam" id="PF00732">
    <property type="entry name" value="GMC_oxred_N"/>
    <property type="match status" value="1"/>
</dbReference>
<keyword evidence="9" id="KW-1185">Reference proteome</keyword>
<dbReference type="AlphaFoldDB" id="A0A1I4U2W0"/>
<keyword evidence="2" id="KW-0285">Flavoprotein</keyword>
<evidence type="ECO:0000259" key="6">
    <source>
        <dbReference type="Pfam" id="PF00732"/>
    </source>
</evidence>
<sequence>MSRTDPFAQGMASGWQVLDAAELSDDSQFDADVVIIGTGAGGGTSAEILAAAGLRVLLVEEGALKTSSDFHNDEAKAYADLYQEGSLRTTRDAGIAILQGRAVGGTTTVNWTSSFRTPPLTLQHWASQHAVQDLTSESLAPWFARMEQRLGIERWSLPPNANNDVLRKGCEALGWHWAVIPRNVRGCWNLGYCGTGCPVNAKQSMLVTTLPAALEQGAILIHRARAQRLVFQGNQVSAVECRAMNRQQTRADGPTLLLRARHVIVAGGGINSPALLLRSKAPDPYNRLGKRTFLHPVCFTLAEFEHPINGFYGAPQSIYSDHFQWPQGTDGPMGFKLEVPPMQPSISSALLGGHGNLNLERMRQLANSNIMLALMRDGFDPQSPGGAVQLRSDGTPTLDYPLNDYLWESARRATLAMAEIQFAAGARRVTPIHVRGVPSRNLAELRQQVDLLDWRIHDVRLSSAHVMGGCAMGEDPQQGVVDSQGRHHQLENLSVLDGSLFPTSVGANPQLSIYAVVAKLANQLAEQLGKS</sequence>
<evidence type="ECO:0000256" key="3">
    <source>
        <dbReference type="ARBA" id="ARBA00022827"/>
    </source>
</evidence>
<evidence type="ECO:0000313" key="8">
    <source>
        <dbReference type="EMBL" id="SFM83170.1"/>
    </source>
</evidence>
<keyword evidence="4" id="KW-0560">Oxidoreductase</keyword>
<feature type="binding site" evidence="5">
    <location>
        <position position="106"/>
    </location>
    <ligand>
        <name>FAD</name>
        <dbReference type="ChEBI" id="CHEBI:57692"/>
    </ligand>
</feature>
<feature type="binding site" evidence="5">
    <location>
        <begin position="509"/>
        <end position="510"/>
    </location>
    <ligand>
        <name>FAD</name>
        <dbReference type="ChEBI" id="CHEBI:57692"/>
    </ligand>
</feature>
<dbReference type="GO" id="GO:0050660">
    <property type="term" value="F:flavin adenine dinucleotide binding"/>
    <property type="evidence" value="ECO:0007669"/>
    <property type="project" value="InterPro"/>
</dbReference>
<dbReference type="InterPro" id="IPR007867">
    <property type="entry name" value="GMC_OxRtase_C"/>
</dbReference>
<dbReference type="EMBL" id="FOUI01000017">
    <property type="protein sequence ID" value="SFM83170.1"/>
    <property type="molecule type" value="Genomic_DNA"/>
</dbReference>
<dbReference type="OrthoDB" id="9787779at2"/>
<dbReference type="PANTHER" id="PTHR46056:SF12">
    <property type="entry name" value="LONG-CHAIN-ALCOHOL OXIDASE"/>
    <property type="match status" value="1"/>
</dbReference>
<dbReference type="PIRSF" id="PIRSF000137">
    <property type="entry name" value="Alcohol_oxidase"/>
    <property type="match status" value="1"/>
</dbReference>
<dbReference type="Pfam" id="PF05199">
    <property type="entry name" value="GMC_oxred_C"/>
    <property type="match status" value="1"/>
</dbReference>
<organism evidence="8 9">
    <name type="scientific">Halopseudomonas yangmingensis</name>
    <dbReference type="NCBI Taxonomy" id="1720063"/>
    <lineage>
        <taxon>Bacteria</taxon>
        <taxon>Pseudomonadati</taxon>
        <taxon>Pseudomonadota</taxon>
        <taxon>Gammaproteobacteria</taxon>
        <taxon>Pseudomonadales</taxon>
        <taxon>Pseudomonadaceae</taxon>
        <taxon>Halopseudomonas</taxon>
    </lineage>
</organism>
<name>A0A1I4U2W0_9GAMM</name>
<dbReference type="GO" id="GO:0016614">
    <property type="term" value="F:oxidoreductase activity, acting on CH-OH group of donors"/>
    <property type="evidence" value="ECO:0007669"/>
    <property type="project" value="InterPro"/>
</dbReference>
<dbReference type="RefSeq" id="WP_093478374.1">
    <property type="nucleotide sequence ID" value="NZ_FOUI01000017.1"/>
</dbReference>
<dbReference type="InterPro" id="IPR000172">
    <property type="entry name" value="GMC_OxRdtase_N"/>
</dbReference>
<evidence type="ECO:0000256" key="5">
    <source>
        <dbReference type="PIRSR" id="PIRSR000137-2"/>
    </source>
</evidence>
<evidence type="ECO:0000259" key="7">
    <source>
        <dbReference type="Pfam" id="PF05199"/>
    </source>
</evidence>
<comment type="cofactor">
    <cofactor evidence="5">
        <name>FAD</name>
        <dbReference type="ChEBI" id="CHEBI:57692"/>
    </cofactor>
</comment>
<dbReference type="PANTHER" id="PTHR46056">
    <property type="entry name" value="LONG-CHAIN-ALCOHOL OXIDASE"/>
    <property type="match status" value="1"/>
</dbReference>
<reference evidence="9" key="1">
    <citation type="submission" date="2016-10" db="EMBL/GenBank/DDBJ databases">
        <authorList>
            <person name="Varghese N."/>
            <person name="Submissions S."/>
        </authorList>
    </citation>
    <scope>NUCLEOTIDE SEQUENCE [LARGE SCALE GENOMIC DNA]</scope>
    <source>
        <strain evidence="9">DSM 24213</strain>
    </source>
</reference>
<keyword evidence="3 5" id="KW-0274">FAD</keyword>
<proteinExistence type="inferred from homology"/>
<feature type="domain" description="Glucose-methanol-choline oxidoreductase N-terminal" evidence="6">
    <location>
        <begin position="78"/>
        <end position="297"/>
    </location>
</feature>
<feature type="binding site" evidence="5">
    <location>
        <position position="498"/>
    </location>
    <ligand>
        <name>FAD</name>
        <dbReference type="ChEBI" id="CHEBI:57692"/>
    </ligand>
</feature>
<feature type="domain" description="Glucose-methanol-choline oxidoreductase C-terminal" evidence="7">
    <location>
        <begin position="381"/>
        <end position="516"/>
    </location>
</feature>
<dbReference type="InterPro" id="IPR012132">
    <property type="entry name" value="GMC_OxRdtase"/>
</dbReference>
<dbReference type="Proteomes" id="UP000243629">
    <property type="component" value="Unassembled WGS sequence"/>
</dbReference>
<evidence type="ECO:0000256" key="4">
    <source>
        <dbReference type="ARBA" id="ARBA00023002"/>
    </source>
</evidence>
<accession>A0A1I4U2W0</accession>
<dbReference type="InterPro" id="IPR036188">
    <property type="entry name" value="FAD/NAD-bd_sf"/>
</dbReference>
<comment type="similarity">
    <text evidence="1">Belongs to the GMC oxidoreductase family.</text>
</comment>
<evidence type="ECO:0000256" key="2">
    <source>
        <dbReference type="ARBA" id="ARBA00022630"/>
    </source>
</evidence>
<evidence type="ECO:0000256" key="1">
    <source>
        <dbReference type="ARBA" id="ARBA00010790"/>
    </source>
</evidence>
<dbReference type="Gene3D" id="3.50.50.60">
    <property type="entry name" value="FAD/NAD(P)-binding domain"/>
    <property type="match status" value="2"/>
</dbReference>
<gene>
    <name evidence="8" type="ORF">SAMN05216217_11736</name>
</gene>
<protein>
    <submittedName>
        <fullName evidence="8">Choline dehydrogenase</fullName>
    </submittedName>
</protein>
<dbReference type="STRING" id="1720063.SAMN05216217_11736"/>
<dbReference type="SUPFAM" id="SSF51905">
    <property type="entry name" value="FAD/NAD(P)-binding domain"/>
    <property type="match status" value="1"/>
</dbReference>
<evidence type="ECO:0000313" key="9">
    <source>
        <dbReference type="Proteomes" id="UP000243629"/>
    </source>
</evidence>